<name>A0A3M2J458_9CELL</name>
<dbReference type="RefSeq" id="WP_122150254.1">
    <property type="nucleotide sequence ID" value="NZ_RFFI01000089.1"/>
</dbReference>
<dbReference type="EMBL" id="RFFI01000089">
    <property type="protein sequence ID" value="RMI06871.1"/>
    <property type="molecule type" value="Genomic_DNA"/>
</dbReference>
<accession>A0A3M2J458</accession>
<organism evidence="1 2">
    <name type="scientific">Cellulomonas triticagri</name>
    <dbReference type="NCBI Taxonomy" id="2483352"/>
    <lineage>
        <taxon>Bacteria</taxon>
        <taxon>Bacillati</taxon>
        <taxon>Actinomycetota</taxon>
        <taxon>Actinomycetes</taxon>
        <taxon>Micrococcales</taxon>
        <taxon>Cellulomonadaceae</taxon>
        <taxon>Cellulomonas</taxon>
    </lineage>
</organism>
<dbReference type="Proteomes" id="UP000269289">
    <property type="component" value="Unassembled WGS sequence"/>
</dbReference>
<proteinExistence type="predicted"/>
<protein>
    <submittedName>
        <fullName evidence="1">Uncharacterized protein</fullName>
    </submittedName>
</protein>
<reference evidence="1 2" key="1">
    <citation type="submission" date="2018-10" db="EMBL/GenBank/DDBJ databases">
        <title>Isolation, diversity and antifungal activity of actinobacteria from wheat.</title>
        <authorList>
            <person name="Han C."/>
        </authorList>
    </citation>
    <scope>NUCLEOTIDE SEQUENCE [LARGE SCALE GENOMIC DNA]</scope>
    <source>
        <strain evidence="1 2">NEAU-YY56</strain>
    </source>
</reference>
<evidence type="ECO:0000313" key="2">
    <source>
        <dbReference type="Proteomes" id="UP000269289"/>
    </source>
</evidence>
<keyword evidence="2" id="KW-1185">Reference proteome</keyword>
<sequence>MAAEADALSAEGEDLLVTDAGAAHLLVLERLAEGAAETAEVRAVAGRAASQAWETALVLGGLPTQAVRD</sequence>
<gene>
    <name evidence="1" type="ORF">EBM89_14845</name>
</gene>
<evidence type="ECO:0000313" key="1">
    <source>
        <dbReference type="EMBL" id="RMI06871.1"/>
    </source>
</evidence>
<comment type="caution">
    <text evidence="1">The sequence shown here is derived from an EMBL/GenBank/DDBJ whole genome shotgun (WGS) entry which is preliminary data.</text>
</comment>
<dbReference type="AlphaFoldDB" id="A0A3M2J458"/>